<sequence length="131" mass="14494">MSNDKESAIAASREPQTREREQGENSLPPCGEEHAASSLSNEKEGDAESFLRQMGGNPDMQSFGPPANWFFSSRTLRPRGTTVVTIGTGRQAQQFRVEEVTDVVSVRPKAPLLFVEEPRLDSPSCQKKRSE</sequence>
<feature type="region of interest" description="Disordered" evidence="1">
    <location>
        <begin position="1"/>
        <end position="66"/>
    </location>
</feature>
<protein>
    <submittedName>
        <fullName evidence="2">Uncharacterized protein</fullName>
    </submittedName>
</protein>
<proteinExistence type="predicted"/>
<organism evidence="2">
    <name type="scientific">Palpitomonas bilix</name>
    <dbReference type="NCBI Taxonomy" id="652834"/>
    <lineage>
        <taxon>Eukaryota</taxon>
        <taxon>Eukaryota incertae sedis</taxon>
    </lineage>
</organism>
<evidence type="ECO:0000256" key="1">
    <source>
        <dbReference type="SAM" id="MobiDB-lite"/>
    </source>
</evidence>
<reference evidence="2" key="1">
    <citation type="submission" date="2021-01" db="EMBL/GenBank/DDBJ databases">
        <authorList>
            <person name="Corre E."/>
            <person name="Pelletier E."/>
            <person name="Niang G."/>
            <person name="Scheremetjew M."/>
            <person name="Finn R."/>
            <person name="Kale V."/>
            <person name="Holt S."/>
            <person name="Cochrane G."/>
            <person name="Meng A."/>
            <person name="Brown T."/>
            <person name="Cohen L."/>
        </authorList>
    </citation>
    <scope>NUCLEOTIDE SEQUENCE</scope>
    <source>
        <strain evidence="2">NIES-2562</strain>
    </source>
</reference>
<dbReference type="EMBL" id="HBIB01040291">
    <property type="protein sequence ID" value="CAE0263898.1"/>
    <property type="molecule type" value="Transcribed_RNA"/>
</dbReference>
<name>A0A7S3LTQ1_9EUKA</name>
<dbReference type="AlphaFoldDB" id="A0A7S3LTQ1"/>
<gene>
    <name evidence="2" type="ORF">PBIL07802_LOCUS26201</name>
</gene>
<accession>A0A7S3LTQ1</accession>
<feature type="compositionally biased region" description="Basic and acidic residues" evidence="1">
    <location>
        <begin position="31"/>
        <end position="46"/>
    </location>
</feature>
<evidence type="ECO:0000313" key="2">
    <source>
        <dbReference type="EMBL" id="CAE0263898.1"/>
    </source>
</evidence>